<evidence type="ECO:0000313" key="2">
    <source>
        <dbReference type="Proteomes" id="UP001295740"/>
    </source>
</evidence>
<accession>A0AAI8VUC6</accession>
<comment type="caution">
    <text evidence="1">The sequence shown here is derived from an EMBL/GenBank/DDBJ whole genome shotgun (WGS) entry which is preliminary data.</text>
</comment>
<dbReference type="EMBL" id="CAUWAG010000018">
    <property type="protein sequence ID" value="CAJ2511228.1"/>
    <property type="molecule type" value="Genomic_DNA"/>
</dbReference>
<name>A0AAI8VUC6_9PEZI</name>
<reference evidence="1" key="1">
    <citation type="submission" date="2023-10" db="EMBL/GenBank/DDBJ databases">
        <authorList>
            <person name="Hackl T."/>
        </authorList>
    </citation>
    <scope>NUCLEOTIDE SEQUENCE</scope>
</reference>
<keyword evidence="2" id="KW-1185">Reference proteome</keyword>
<dbReference type="AlphaFoldDB" id="A0AAI8VUC6"/>
<dbReference type="Proteomes" id="UP001295740">
    <property type="component" value="Unassembled WGS sequence"/>
</dbReference>
<evidence type="ECO:0000313" key="1">
    <source>
        <dbReference type="EMBL" id="CAJ2511228.1"/>
    </source>
</evidence>
<proteinExistence type="predicted"/>
<protein>
    <submittedName>
        <fullName evidence="1">Uu.00g068530.m01.CDS01</fullName>
    </submittedName>
</protein>
<sequence>MAPQDTPVSGTVGPEWLEEFDLEAQVPVIPVIPAWRPWRRGVTIRQVLGRVIWAEGSSWPTKGPALGGVLGDIPPRW</sequence>
<organism evidence="1 2">
    <name type="scientific">Anthostomella pinea</name>
    <dbReference type="NCBI Taxonomy" id="933095"/>
    <lineage>
        <taxon>Eukaryota</taxon>
        <taxon>Fungi</taxon>
        <taxon>Dikarya</taxon>
        <taxon>Ascomycota</taxon>
        <taxon>Pezizomycotina</taxon>
        <taxon>Sordariomycetes</taxon>
        <taxon>Xylariomycetidae</taxon>
        <taxon>Xylariales</taxon>
        <taxon>Xylariaceae</taxon>
        <taxon>Anthostomella</taxon>
    </lineage>
</organism>
<gene>
    <name evidence="1" type="ORF">KHLLAP_LOCUS11696</name>
</gene>